<dbReference type="Proteomes" id="UP000542210">
    <property type="component" value="Unassembled WGS sequence"/>
</dbReference>
<sequence length="139" mass="15776">MTEARQVHNRYIAAWNAHDMDSLVRTLSPDGVTISPDCVTQGFEELASVIGEFWEAFPDVRTTVMESYDDGDTAIDELLMQGTHLGPYRTPGGRVVEPTYRRISLRCFYLTTVEDGLIVSLRLYFDQLQLRDQLGLPCE</sequence>
<comment type="caution">
    <text evidence="1">The sequence shown here is derived from an EMBL/GenBank/DDBJ whole genome shotgun (WGS) entry which is preliminary data.</text>
</comment>
<dbReference type="InterPro" id="IPR032710">
    <property type="entry name" value="NTF2-like_dom_sf"/>
</dbReference>
<dbReference type="PANTHER" id="PTHR38436">
    <property type="entry name" value="POLYKETIDE CYCLASE SNOAL-LIKE DOMAIN"/>
    <property type="match status" value="1"/>
</dbReference>
<keyword evidence="1" id="KW-0413">Isomerase</keyword>
<dbReference type="PANTHER" id="PTHR38436:SF1">
    <property type="entry name" value="ESTER CYCLASE"/>
    <property type="match status" value="1"/>
</dbReference>
<evidence type="ECO:0000313" key="2">
    <source>
        <dbReference type="Proteomes" id="UP000542210"/>
    </source>
</evidence>
<proteinExistence type="predicted"/>
<dbReference type="Pfam" id="PF07366">
    <property type="entry name" value="SnoaL"/>
    <property type="match status" value="1"/>
</dbReference>
<dbReference type="SUPFAM" id="SSF54427">
    <property type="entry name" value="NTF2-like"/>
    <property type="match status" value="1"/>
</dbReference>
<dbReference type="Gene3D" id="3.10.450.50">
    <property type="match status" value="1"/>
</dbReference>
<evidence type="ECO:0000313" key="1">
    <source>
        <dbReference type="EMBL" id="MBB4700353.1"/>
    </source>
</evidence>
<protein>
    <submittedName>
        <fullName evidence="1">Ketosteroid isomerase-like protein</fullName>
    </submittedName>
</protein>
<keyword evidence="2" id="KW-1185">Reference proteome</keyword>
<organism evidence="1 2">
    <name type="scientific">Sphaerisporangium siamense</name>
    <dbReference type="NCBI Taxonomy" id="795645"/>
    <lineage>
        <taxon>Bacteria</taxon>
        <taxon>Bacillati</taxon>
        <taxon>Actinomycetota</taxon>
        <taxon>Actinomycetes</taxon>
        <taxon>Streptosporangiales</taxon>
        <taxon>Streptosporangiaceae</taxon>
        <taxon>Sphaerisporangium</taxon>
    </lineage>
</organism>
<dbReference type="AlphaFoldDB" id="A0A7W7D7L5"/>
<dbReference type="GO" id="GO:0030638">
    <property type="term" value="P:polyketide metabolic process"/>
    <property type="evidence" value="ECO:0007669"/>
    <property type="project" value="InterPro"/>
</dbReference>
<dbReference type="InterPro" id="IPR009959">
    <property type="entry name" value="Cyclase_SnoaL-like"/>
</dbReference>
<dbReference type="RefSeq" id="WP_184878482.1">
    <property type="nucleotide sequence ID" value="NZ_BOOV01000030.1"/>
</dbReference>
<accession>A0A7W7D7L5</accession>
<dbReference type="EMBL" id="JACHND010000001">
    <property type="protein sequence ID" value="MBB4700353.1"/>
    <property type="molecule type" value="Genomic_DNA"/>
</dbReference>
<reference evidence="1 2" key="1">
    <citation type="submission" date="2020-08" db="EMBL/GenBank/DDBJ databases">
        <title>Sequencing the genomes of 1000 actinobacteria strains.</title>
        <authorList>
            <person name="Klenk H.-P."/>
        </authorList>
    </citation>
    <scope>NUCLEOTIDE SEQUENCE [LARGE SCALE GENOMIC DNA]</scope>
    <source>
        <strain evidence="1 2">DSM 45784</strain>
    </source>
</reference>
<gene>
    <name evidence="1" type="ORF">BJ982_001897</name>
</gene>
<name>A0A7W7D7L5_9ACTN</name>
<dbReference type="GO" id="GO:0016853">
    <property type="term" value="F:isomerase activity"/>
    <property type="evidence" value="ECO:0007669"/>
    <property type="project" value="UniProtKB-KW"/>
</dbReference>